<accession>A0A1V6RIJ2</accession>
<evidence type="ECO:0000256" key="2">
    <source>
        <dbReference type="ARBA" id="ARBA00022723"/>
    </source>
</evidence>
<dbReference type="PANTHER" id="PTHR33337">
    <property type="entry name" value="GFA DOMAIN-CONTAINING PROTEIN"/>
    <property type="match status" value="1"/>
</dbReference>
<dbReference type="InterPro" id="IPR006913">
    <property type="entry name" value="CENP-V/GFA"/>
</dbReference>
<sequence length="235" mass="25422">MAVGGCFCGNVRVEHHGQPLTTALCHCLDCRKLTGSLYTYSFIVKTAELEISGSPKAVAKISDSGNPIENYICPDCGTLLFGRKTNSNGDPDELTVLRAGIFDDMGMLNERKPEIEIYTDRRLNWKEPAEDELFLLACLFRGFAFVSGHISSENSIERQGSIAVLAALAKGPGVLGGLRVEELTTIATLQSGKPGGYEAPPGRESSSEAIVPDGSPQEYEYLRLYRLDGRGSVSL</sequence>
<dbReference type="STRING" id="29845.A0A1V6RIJ2"/>
<reference evidence="8" key="1">
    <citation type="journal article" date="2017" name="Nat. Microbiol.">
        <title>Global analysis of biosynthetic gene clusters reveals vast potential of secondary metabolite production in Penicillium species.</title>
        <authorList>
            <person name="Nielsen J.C."/>
            <person name="Grijseels S."/>
            <person name="Prigent S."/>
            <person name="Ji B."/>
            <person name="Dainat J."/>
            <person name="Nielsen K.F."/>
            <person name="Frisvad J.C."/>
            <person name="Workman M."/>
            <person name="Nielsen J."/>
        </authorList>
    </citation>
    <scope>NUCLEOTIDE SEQUENCE [LARGE SCALE GENOMIC DNA]</scope>
    <source>
        <strain evidence="8">IBT 29486</strain>
    </source>
</reference>
<organism evidence="7 8">
    <name type="scientific">Penicillium vulpinum</name>
    <dbReference type="NCBI Taxonomy" id="29845"/>
    <lineage>
        <taxon>Eukaryota</taxon>
        <taxon>Fungi</taxon>
        <taxon>Dikarya</taxon>
        <taxon>Ascomycota</taxon>
        <taxon>Pezizomycotina</taxon>
        <taxon>Eurotiomycetes</taxon>
        <taxon>Eurotiomycetidae</taxon>
        <taxon>Eurotiales</taxon>
        <taxon>Aspergillaceae</taxon>
        <taxon>Penicillium</taxon>
    </lineage>
</organism>
<feature type="region of interest" description="Disordered" evidence="5">
    <location>
        <begin position="191"/>
        <end position="215"/>
    </location>
</feature>
<dbReference type="PROSITE" id="PS51891">
    <property type="entry name" value="CENP_V_GFA"/>
    <property type="match status" value="1"/>
</dbReference>
<dbReference type="SUPFAM" id="SSF51316">
    <property type="entry name" value="Mss4-like"/>
    <property type="match status" value="1"/>
</dbReference>
<evidence type="ECO:0000259" key="6">
    <source>
        <dbReference type="PROSITE" id="PS51891"/>
    </source>
</evidence>
<keyword evidence="8" id="KW-1185">Reference proteome</keyword>
<evidence type="ECO:0000256" key="4">
    <source>
        <dbReference type="ARBA" id="ARBA00023239"/>
    </source>
</evidence>
<dbReference type="Proteomes" id="UP000191518">
    <property type="component" value="Unassembled WGS sequence"/>
</dbReference>
<dbReference type="Gene3D" id="3.90.1590.10">
    <property type="entry name" value="glutathione-dependent formaldehyde- activating enzyme (gfa)"/>
    <property type="match status" value="1"/>
</dbReference>
<gene>
    <name evidence="7" type="ORF">PENVUL_c042G09988</name>
</gene>
<dbReference type="InterPro" id="IPR011057">
    <property type="entry name" value="Mss4-like_sf"/>
</dbReference>
<feature type="domain" description="CENP-V/GFA" evidence="6">
    <location>
        <begin position="2"/>
        <end position="119"/>
    </location>
</feature>
<comment type="similarity">
    <text evidence="1">Belongs to the Gfa family.</text>
</comment>
<evidence type="ECO:0000313" key="7">
    <source>
        <dbReference type="EMBL" id="OQE01625.1"/>
    </source>
</evidence>
<name>A0A1V6RIJ2_9EURO</name>
<dbReference type="GO" id="GO:0046872">
    <property type="term" value="F:metal ion binding"/>
    <property type="evidence" value="ECO:0007669"/>
    <property type="project" value="UniProtKB-KW"/>
</dbReference>
<dbReference type="PANTHER" id="PTHR33337:SF30">
    <property type="entry name" value="DUF636 DOMAIN PROTEIN (AFU_ORTHOLOGUE AFUA_1G03180)"/>
    <property type="match status" value="1"/>
</dbReference>
<dbReference type="AlphaFoldDB" id="A0A1V6RIJ2"/>
<protein>
    <recommendedName>
        <fullName evidence="6">CENP-V/GFA domain-containing protein</fullName>
    </recommendedName>
</protein>
<evidence type="ECO:0000256" key="1">
    <source>
        <dbReference type="ARBA" id="ARBA00005495"/>
    </source>
</evidence>
<dbReference type="Pfam" id="PF04828">
    <property type="entry name" value="GFA"/>
    <property type="match status" value="1"/>
</dbReference>
<evidence type="ECO:0000256" key="5">
    <source>
        <dbReference type="SAM" id="MobiDB-lite"/>
    </source>
</evidence>
<keyword evidence="2" id="KW-0479">Metal-binding</keyword>
<keyword evidence="3" id="KW-0862">Zinc</keyword>
<dbReference type="EMBL" id="MDYP01000042">
    <property type="protein sequence ID" value="OQE01625.1"/>
    <property type="molecule type" value="Genomic_DNA"/>
</dbReference>
<comment type="caution">
    <text evidence="7">The sequence shown here is derived from an EMBL/GenBank/DDBJ whole genome shotgun (WGS) entry which is preliminary data.</text>
</comment>
<dbReference type="GO" id="GO:0016846">
    <property type="term" value="F:carbon-sulfur lyase activity"/>
    <property type="evidence" value="ECO:0007669"/>
    <property type="project" value="InterPro"/>
</dbReference>
<keyword evidence="4" id="KW-0456">Lyase</keyword>
<evidence type="ECO:0000313" key="8">
    <source>
        <dbReference type="Proteomes" id="UP000191518"/>
    </source>
</evidence>
<proteinExistence type="inferred from homology"/>
<evidence type="ECO:0000256" key="3">
    <source>
        <dbReference type="ARBA" id="ARBA00022833"/>
    </source>
</evidence>